<dbReference type="AlphaFoldDB" id="A5DLA0"/>
<dbReference type="KEGG" id="pgu:PGUG_04051"/>
<dbReference type="PROSITE" id="PS00759">
    <property type="entry name" value="ARGE_DAPE_CPG2_2"/>
    <property type="match status" value="1"/>
</dbReference>
<dbReference type="CDD" id="cd05674">
    <property type="entry name" value="M20_yscS"/>
    <property type="match status" value="1"/>
</dbReference>
<evidence type="ECO:0000256" key="11">
    <source>
        <dbReference type="ARBA" id="ARBA00022843"/>
    </source>
</evidence>
<evidence type="ECO:0000256" key="6">
    <source>
        <dbReference type="ARBA" id="ARBA00022670"/>
    </source>
</evidence>
<evidence type="ECO:0000313" key="19">
    <source>
        <dbReference type="EMBL" id="EDK39953.2"/>
    </source>
</evidence>
<comment type="cofactor">
    <cofactor evidence="1">
        <name>Zn(2+)</name>
        <dbReference type="ChEBI" id="CHEBI:29105"/>
    </cofactor>
</comment>
<feature type="binding site" evidence="16">
    <location>
        <position position="259"/>
    </location>
    <ligand>
        <name>Zn(2+)</name>
        <dbReference type="ChEBI" id="CHEBI:29105"/>
        <label>1</label>
    </ligand>
</feature>
<keyword evidence="13 17" id="KW-0472">Membrane</keyword>
<dbReference type="SUPFAM" id="SSF53187">
    <property type="entry name" value="Zn-dependent exopeptidases"/>
    <property type="match status" value="1"/>
</dbReference>
<keyword evidence="11" id="KW-0832">Ubl conjugation</keyword>
<dbReference type="Proteomes" id="UP000001997">
    <property type="component" value="Unassembled WGS sequence"/>
</dbReference>
<feature type="active site" description="Proton acceptor" evidence="15">
    <location>
        <position position="258"/>
    </location>
</feature>
<dbReference type="FunFam" id="3.40.630.10:FF:000098">
    <property type="entry name" value="Gly-Xaa carboxypeptidase"/>
    <property type="match status" value="1"/>
</dbReference>
<dbReference type="InterPro" id="IPR002933">
    <property type="entry name" value="Peptidase_M20"/>
</dbReference>
<dbReference type="GO" id="GO:0046872">
    <property type="term" value="F:metal ion binding"/>
    <property type="evidence" value="ECO:0007669"/>
    <property type="project" value="UniProtKB-KW"/>
</dbReference>
<dbReference type="InterPro" id="IPR011650">
    <property type="entry name" value="Peptidase_M20_dimer"/>
</dbReference>
<evidence type="ECO:0000256" key="17">
    <source>
        <dbReference type="SAM" id="Phobius"/>
    </source>
</evidence>
<protein>
    <recommendedName>
        <fullName evidence="18">Peptidase M20 dimerisation domain-containing protein</fullName>
    </recommendedName>
</protein>
<evidence type="ECO:0000259" key="18">
    <source>
        <dbReference type="Pfam" id="PF07687"/>
    </source>
</evidence>
<dbReference type="InterPro" id="IPR036264">
    <property type="entry name" value="Bact_exopeptidase_dim_dom"/>
</dbReference>
<evidence type="ECO:0000256" key="12">
    <source>
        <dbReference type="ARBA" id="ARBA00022989"/>
    </source>
</evidence>
<feature type="binding site" evidence="16">
    <location>
        <position position="568"/>
    </location>
    <ligand>
        <name>Zn(2+)</name>
        <dbReference type="ChEBI" id="CHEBI:29105"/>
        <label>1</label>
    </ligand>
</feature>
<keyword evidence="20" id="KW-1185">Reference proteome</keyword>
<dbReference type="GO" id="GO:0000328">
    <property type="term" value="C:fungal-type vacuole lumen"/>
    <property type="evidence" value="ECO:0007669"/>
    <property type="project" value="TreeGrafter"/>
</dbReference>
<dbReference type="InterPro" id="IPR001261">
    <property type="entry name" value="ArgE/DapE_CS"/>
</dbReference>
<evidence type="ECO:0000313" key="20">
    <source>
        <dbReference type="Proteomes" id="UP000001997"/>
    </source>
</evidence>
<keyword evidence="12 17" id="KW-1133">Transmembrane helix</keyword>
<evidence type="ECO:0000256" key="4">
    <source>
        <dbReference type="ARBA" id="ARBA00022499"/>
    </source>
</evidence>
<dbReference type="STRING" id="294746.A5DLA0"/>
<comment type="subcellular location">
    <subcellularLocation>
        <location evidence="2">Membrane</location>
        <topology evidence="2">Single-pass membrane protein</topology>
    </subcellularLocation>
</comment>
<dbReference type="Pfam" id="PF07687">
    <property type="entry name" value="M20_dimer"/>
    <property type="match status" value="1"/>
</dbReference>
<dbReference type="PANTHER" id="PTHR45962">
    <property type="entry name" value="N-FATTY-ACYL-AMINO ACID SYNTHASE/HYDROLASE PM20D1"/>
    <property type="match status" value="1"/>
</dbReference>
<dbReference type="OMA" id="ICPLAPK"/>
<evidence type="ECO:0000256" key="5">
    <source>
        <dbReference type="ARBA" id="ARBA00022645"/>
    </source>
</evidence>
<dbReference type="GO" id="GO:0051603">
    <property type="term" value="P:proteolysis involved in protein catabolic process"/>
    <property type="evidence" value="ECO:0007669"/>
    <property type="project" value="TreeGrafter"/>
</dbReference>
<dbReference type="PIRSF" id="PIRSF037217">
    <property type="entry name" value="Carboxypeptidase_S"/>
    <property type="match status" value="1"/>
</dbReference>
<dbReference type="PANTHER" id="PTHR45962:SF1">
    <property type="entry name" value="N-FATTY-ACYL-AMINO ACID SYNTHASE_HYDROLASE PM20D1"/>
    <property type="match status" value="1"/>
</dbReference>
<feature type="binding site" evidence="16">
    <location>
        <position position="189"/>
    </location>
    <ligand>
        <name>Zn(2+)</name>
        <dbReference type="ChEBI" id="CHEBI:29105"/>
        <label>2</label>
    </ligand>
</feature>
<evidence type="ECO:0000256" key="8">
    <source>
        <dbReference type="ARBA" id="ARBA00022723"/>
    </source>
</evidence>
<proteinExistence type="inferred from homology"/>
<feature type="transmembrane region" description="Helical" evidence="17">
    <location>
        <begin position="50"/>
        <end position="72"/>
    </location>
</feature>
<dbReference type="GO" id="GO:0004181">
    <property type="term" value="F:metallocarboxypeptidase activity"/>
    <property type="evidence" value="ECO:0007669"/>
    <property type="project" value="InterPro"/>
</dbReference>
<organism evidence="19 20">
    <name type="scientific">Meyerozyma guilliermondii (strain ATCC 6260 / CBS 566 / DSM 6381 / JCM 1539 / NBRC 10279 / NRRL Y-324)</name>
    <name type="common">Yeast</name>
    <name type="synonym">Candida guilliermondii</name>
    <dbReference type="NCBI Taxonomy" id="294746"/>
    <lineage>
        <taxon>Eukaryota</taxon>
        <taxon>Fungi</taxon>
        <taxon>Dikarya</taxon>
        <taxon>Ascomycota</taxon>
        <taxon>Saccharomycotina</taxon>
        <taxon>Pichiomycetes</taxon>
        <taxon>Debaryomycetaceae</taxon>
        <taxon>Meyerozyma</taxon>
    </lineage>
</organism>
<dbReference type="InParanoid" id="A5DLA0"/>
<dbReference type="HOGENOM" id="CLU_021802_11_0_1"/>
<dbReference type="InterPro" id="IPR047177">
    <property type="entry name" value="Pept_M20A"/>
</dbReference>
<dbReference type="Gene3D" id="1.10.150.900">
    <property type="match status" value="1"/>
</dbReference>
<reference evidence="19 20" key="1">
    <citation type="journal article" date="2009" name="Nature">
        <title>Evolution of pathogenicity and sexual reproduction in eight Candida genomes.</title>
        <authorList>
            <person name="Butler G."/>
            <person name="Rasmussen M.D."/>
            <person name="Lin M.F."/>
            <person name="Santos M.A."/>
            <person name="Sakthikumar S."/>
            <person name="Munro C.A."/>
            <person name="Rheinbay E."/>
            <person name="Grabherr M."/>
            <person name="Forche A."/>
            <person name="Reedy J.L."/>
            <person name="Agrafioti I."/>
            <person name="Arnaud M.B."/>
            <person name="Bates S."/>
            <person name="Brown A.J."/>
            <person name="Brunke S."/>
            <person name="Costanzo M.C."/>
            <person name="Fitzpatrick D.A."/>
            <person name="de Groot P.W."/>
            <person name="Harris D."/>
            <person name="Hoyer L.L."/>
            <person name="Hube B."/>
            <person name="Klis F.M."/>
            <person name="Kodira C."/>
            <person name="Lennard N."/>
            <person name="Logue M.E."/>
            <person name="Martin R."/>
            <person name="Neiman A.M."/>
            <person name="Nikolaou E."/>
            <person name="Quail M.A."/>
            <person name="Quinn J."/>
            <person name="Santos M.C."/>
            <person name="Schmitzberger F.F."/>
            <person name="Sherlock G."/>
            <person name="Shah P."/>
            <person name="Silverstein K.A."/>
            <person name="Skrzypek M.S."/>
            <person name="Soll D."/>
            <person name="Staggs R."/>
            <person name="Stansfield I."/>
            <person name="Stumpf M.P."/>
            <person name="Sudbery P.E."/>
            <person name="Srikantha T."/>
            <person name="Zeng Q."/>
            <person name="Berman J."/>
            <person name="Berriman M."/>
            <person name="Heitman J."/>
            <person name="Gow N.A."/>
            <person name="Lorenz M.C."/>
            <person name="Birren B.W."/>
            <person name="Kellis M."/>
            <person name="Cuomo C.A."/>
        </authorList>
    </citation>
    <scope>NUCLEOTIDE SEQUENCE [LARGE SCALE GENOMIC DNA]</scope>
    <source>
        <strain evidence="20">ATCC 6260 / CBS 566 / DSM 6381 / JCM 1539 / NBRC 10279 / NRRL Y-324</strain>
    </source>
</reference>
<dbReference type="PROSITE" id="PS00758">
    <property type="entry name" value="ARGE_DAPE_CPG2_1"/>
    <property type="match status" value="1"/>
</dbReference>
<feature type="domain" description="Peptidase M20 dimerisation" evidence="18">
    <location>
        <begin position="307"/>
        <end position="461"/>
    </location>
</feature>
<evidence type="ECO:0000256" key="1">
    <source>
        <dbReference type="ARBA" id="ARBA00001947"/>
    </source>
</evidence>
<dbReference type="OrthoDB" id="3064516at2759"/>
<evidence type="ECO:0000256" key="9">
    <source>
        <dbReference type="ARBA" id="ARBA00022801"/>
    </source>
</evidence>
<feature type="binding site" evidence="16">
    <location>
        <position position="287"/>
    </location>
    <ligand>
        <name>Zn(2+)</name>
        <dbReference type="ChEBI" id="CHEBI:29105"/>
        <label>2</label>
    </ligand>
</feature>
<feature type="binding site" evidence="16">
    <location>
        <position position="224"/>
    </location>
    <ligand>
        <name>Zn(2+)</name>
        <dbReference type="ChEBI" id="CHEBI:29105"/>
        <label>2</label>
    </ligand>
</feature>
<comment type="similarity">
    <text evidence="3">Belongs to the peptidase M20A family.</text>
</comment>
<keyword evidence="5" id="KW-0121">Carboxypeptidase</keyword>
<evidence type="ECO:0000256" key="2">
    <source>
        <dbReference type="ARBA" id="ARBA00004167"/>
    </source>
</evidence>
<keyword evidence="8 16" id="KW-0479">Metal-binding</keyword>
<dbReference type="RefSeq" id="XP_001483322.2">
    <property type="nucleotide sequence ID" value="XM_001483272.1"/>
</dbReference>
<evidence type="ECO:0000256" key="13">
    <source>
        <dbReference type="ARBA" id="ARBA00023136"/>
    </source>
</evidence>
<keyword evidence="4" id="KW-1017">Isopeptide bond</keyword>
<keyword evidence="7 17" id="KW-0812">Transmembrane</keyword>
<evidence type="ECO:0000256" key="16">
    <source>
        <dbReference type="PIRSR" id="PIRSR037217-2"/>
    </source>
</evidence>
<gene>
    <name evidence="19" type="ORF">PGUG_04051</name>
</gene>
<keyword evidence="9" id="KW-0378">Hydrolase</keyword>
<evidence type="ECO:0000256" key="15">
    <source>
        <dbReference type="PIRSR" id="PIRSR037217-1"/>
    </source>
</evidence>
<dbReference type="Gene3D" id="3.30.70.360">
    <property type="match status" value="1"/>
</dbReference>
<evidence type="ECO:0000256" key="10">
    <source>
        <dbReference type="ARBA" id="ARBA00022833"/>
    </source>
</evidence>
<dbReference type="GO" id="GO:0016020">
    <property type="term" value="C:membrane"/>
    <property type="evidence" value="ECO:0007669"/>
    <property type="project" value="UniProtKB-SubCell"/>
</dbReference>
<sequence>MCRLHPTTISPPTLFHFELQLLNMVQLPEDEDSPQVNSTMEKQTLIKRASIALGAIVAIFLLFNWRPIWFLLAPTSDNVCPLYETLVPASFFEDNSTVLAILNDAQFRVSSARKLSNAVKVDTQIGDNQPGVDEAPEMWTQFKKFHKYLNTTFATVMNTAKVSYVNTYGVVIHWEGSDKSLKPVLLTAHQDTVPIQSDTLDKWTHPPLSGHYDGEYVWGRGASDCKNVLVAILESMEILIGRGFEPRRSVVVALGFDEEASGTHGAAHIGPYLEKEFGYDGFHVLIDEGPGLTKDIISGQMVAIAGTGEKGYMDVSIELTTPGGHSSVPPDHTSIGILSEVAFELEKHPYSPLLTSQNPMMGYLQCVARHGDLPRLKKKAMLRAGFDKYANKKVVQSMVKNPMSRYLIQTSQALDVIVGGEKANALPEHAKLVVNHRVSVETSLDTIMDNIESQVAKIAEKFNLGLTVQGESILPATEKGLFQVGYQSPPTKTAPVSPSNDTVWSEIAGVTRHVFEQLVYPNLTHPLVLVPGMMPANTDTRHYWNLTKNIYRYTPYYSENLVKDNRIHSVDERMSIDNHLQLTAFFYEYIQAVN</sequence>
<dbReference type="SUPFAM" id="SSF55031">
    <property type="entry name" value="Bacterial exopeptidase dimerisation domain"/>
    <property type="match status" value="1"/>
</dbReference>
<keyword evidence="10 16" id="KW-0862">Zinc</keyword>
<accession>A5DLA0</accession>
<dbReference type="Gene3D" id="3.40.630.10">
    <property type="entry name" value="Zn peptidases"/>
    <property type="match status" value="1"/>
</dbReference>
<evidence type="ECO:0000256" key="14">
    <source>
        <dbReference type="ARBA" id="ARBA00023180"/>
    </source>
</evidence>
<keyword evidence="14" id="KW-0325">Glycoprotein</keyword>
<evidence type="ECO:0000256" key="7">
    <source>
        <dbReference type="ARBA" id="ARBA00022692"/>
    </source>
</evidence>
<dbReference type="EMBL" id="CH408159">
    <property type="protein sequence ID" value="EDK39953.2"/>
    <property type="molecule type" value="Genomic_DNA"/>
</dbReference>
<name>A5DLA0_PICGU</name>
<keyword evidence="6" id="KW-0645">Protease</keyword>
<dbReference type="Pfam" id="PF01546">
    <property type="entry name" value="Peptidase_M20"/>
    <property type="match status" value="1"/>
</dbReference>
<dbReference type="InterPro" id="IPR017141">
    <property type="entry name" value="Pept_M20_carboxypep"/>
</dbReference>
<feature type="binding site" evidence="16">
    <location>
        <position position="224"/>
    </location>
    <ligand>
        <name>Zn(2+)</name>
        <dbReference type="ChEBI" id="CHEBI:29105"/>
        <label>1</label>
    </ligand>
</feature>
<dbReference type="GeneID" id="5125083"/>
<dbReference type="eggNOG" id="KOG2275">
    <property type="taxonomic scope" value="Eukaryota"/>
</dbReference>
<evidence type="ECO:0000256" key="3">
    <source>
        <dbReference type="ARBA" id="ARBA00006247"/>
    </source>
</evidence>
<feature type="active site" evidence="15">
    <location>
        <position position="191"/>
    </location>
</feature>